<dbReference type="Proteomes" id="UP000652567">
    <property type="component" value="Unassembled WGS sequence"/>
</dbReference>
<accession>A0A928V9I1</accession>
<protein>
    <submittedName>
        <fullName evidence="2">Uncharacterized protein</fullName>
    </submittedName>
</protein>
<dbReference type="EMBL" id="PRDL01000001">
    <property type="protein sequence ID" value="MBE8718504.1"/>
    <property type="molecule type" value="Genomic_DNA"/>
</dbReference>
<feature type="chain" id="PRO_5037034995" evidence="1">
    <location>
        <begin position="32"/>
        <end position="216"/>
    </location>
</feature>
<evidence type="ECO:0000313" key="2">
    <source>
        <dbReference type="EMBL" id="MBE8718504.1"/>
    </source>
</evidence>
<reference evidence="2" key="1">
    <citation type="submission" date="2018-07" db="EMBL/GenBank/DDBJ databases">
        <title>Genome assembly of strain Ka43.</title>
        <authorList>
            <person name="Kukolya J."/>
            <person name="Nagy I."/>
            <person name="Horvath B."/>
            <person name="Toth A."/>
        </authorList>
    </citation>
    <scope>NUCLEOTIDE SEQUENCE</scope>
    <source>
        <strain evidence="2">KB43</strain>
    </source>
</reference>
<dbReference type="RefSeq" id="WP_193911127.1">
    <property type="nucleotide sequence ID" value="NZ_PRDL01000001.1"/>
</dbReference>
<keyword evidence="3" id="KW-1185">Reference proteome</keyword>
<keyword evidence="1" id="KW-0732">Signal</keyword>
<comment type="caution">
    <text evidence="2">The sequence shown here is derived from an EMBL/GenBank/DDBJ whole genome shotgun (WGS) entry which is preliminary data.</text>
</comment>
<organism evidence="2 3">
    <name type="scientific">Cellvibrio polysaccharolyticus</name>
    <dbReference type="NCBI Taxonomy" id="2082724"/>
    <lineage>
        <taxon>Bacteria</taxon>
        <taxon>Pseudomonadati</taxon>
        <taxon>Pseudomonadota</taxon>
        <taxon>Gammaproteobacteria</taxon>
        <taxon>Cellvibrionales</taxon>
        <taxon>Cellvibrionaceae</taxon>
        <taxon>Cellvibrio</taxon>
    </lineage>
</organism>
<name>A0A928V9I1_9GAMM</name>
<proteinExistence type="predicted"/>
<feature type="signal peptide" evidence="1">
    <location>
        <begin position="1"/>
        <end position="31"/>
    </location>
</feature>
<evidence type="ECO:0000313" key="3">
    <source>
        <dbReference type="Proteomes" id="UP000652567"/>
    </source>
</evidence>
<dbReference type="AlphaFoldDB" id="A0A928V9I1"/>
<evidence type="ECO:0000256" key="1">
    <source>
        <dbReference type="SAM" id="SignalP"/>
    </source>
</evidence>
<sequence>MLPRAKRLTFFISGKRITLFALILTANFSYALTDKDIQAWTADIDLYAKKISTSHIDPFHSIAKEKFYSDLNNLKQALPEKSEEEILVELMRLTHSINDGHTSFPLWGRTLHNFPFSVSIFNGEPYITKTSAQHKSLLGVKLISINHVPSQTIMESLKQITPFTENEYSSAVRVAEYMTKAEVLVGLGVFLKYKRRPLSLKLIAIERCYSWNRAKA</sequence>
<gene>
    <name evidence="2" type="ORF">C4F51_15065</name>
</gene>